<dbReference type="AlphaFoldDB" id="A0AAE1G3Y6"/>
<evidence type="ECO:0000313" key="2">
    <source>
        <dbReference type="EMBL" id="KAK3885988.1"/>
    </source>
</evidence>
<comment type="caution">
    <text evidence="2">The sequence shown here is derived from an EMBL/GenBank/DDBJ whole genome shotgun (WGS) entry which is preliminary data.</text>
</comment>
<reference evidence="2" key="1">
    <citation type="submission" date="2023-10" db="EMBL/GenBank/DDBJ databases">
        <title>Genome assemblies of two species of porcelain crab, Petrolisthes cinctipes and Petrolisthes manimaculis (Anomura: Porcellanidae).</title>
        <authorList>
            <person name="Angst P."/>
        </authorList>
    </citation>
    <scope>NUCLEOTIDE SEQUENCE</scope>
    <source>
        <strain evidence="2">PB745_01</strain>
        <tissue evidence="2">Gill</tissue>
    </source>
</reference>
<evidence type="ECO:0000256" key="1">
    <source>
        <dbReference type="SAM" id="MobiDB-lite"/>
    </source>
</evidence>
<accession>A0AAE1G3Y6</accession>
<name>A0AAE1G3Y6_PETCI</name>
<evidence type="ECO:0000313" key="3">
    <source>
        <dbReference type="Proteomes" id="UP001286313"/>
    </source>
</evidence>
<protein>
    <submittedName>
        <fullName evidence="2">Uncharacterized protein</fullName>
    </submittedName>
</protein>
<dbReference type="Proteomes" id="UP001286313">
    <property type="component" value="Unassembled WGS sequence"/>
</dbReference>
<proteinExistence type="predicted"/>
<keyword evidence="3" id="KW-1185">Reference proteome</keyword>
<feature type="region of interest" description="Disordered" evidence="1">
    <location>
        <begin position="1"/>
        <end position="21"/>
    </location>
</feature>
<dbReference type="EMBL" id="JAWQEG010000741">
    <property type="protein sequence ID" value="KAK3885988.1"/>
    <property type="molecule type" value="Genomic_DNA"/>
</dbReference>
<organism evidence="2 3">
    <name type="scientific">Petrolisthes cinctipes</name>
    <name type="common">Flat porcelain crab</name>
    <dbReference type="NCBI Taxonomy" id="88211"/>
    <lineage>
        <taxon>Eukaryota</taxon>
        <taxon>Metazoa</taxon>
        <taxon>Ecdysozoa</taxon>
        <taxon>Arthropoda</taxon>
        <taxon>Crustacea</taxon>
        <taxon>Multicrustacea</taxon>
        <taxon>Malacostraca</taxon>
        <taxon>Eumalacostraca</taxon>
        <taxon>Eucarida</taxon>
        <taxon>Decapoda</taxon>
        <taxon>Pleocyemata</taxon>
        <taxon>Anomura</taxon>
        <taxon>Galatheoidea</taxon>
        <taxon>Porcellanidae</taxon>
        <taxon>Petrolisthes</taxon>
    </lineage>
</organism>
<gene>
    <name evidence="2" type="ORF">Pcinc_009847</name>
</gene>
<sequence>MLWPVPVKLPSPPTTTPSSPTTVSTILSVTLTHHSCLSPLTTPCLFPPSPSLSPSLTTPCLSSLITTPVSLSTIIIPATLTHHSLSLFPPSSSLPLITHHSLSLFPPSPSLSPSLTTPCLSSLTTPCLSSHTLPVSHHTPLPVSHHTPSLSLSTTSSLSLITHHSLSLITHHSLSLFPPHHPCHSHSPTPCLSFTIIIPATHHSPLLSLSTIIIPVTHHSPTPCLFPPSPSLSHSLRLITHHSLSLSTIIIPVTHHSLSLTQSSTVHSDLSYTLLCITHLHHYFLY</sequence>